<comment type="caution">
    <text evidence="2">The sequence shown here is derived from an EMBL/GenBank/DDBJ whole genome shotgun (WGS) entry which is preliminary data.</text>
</comment>
<dbReference type="EMBL" id="AGEL01000014">
    <property type="protein sequence ID" value="EHO15895.1"/>
    <property type="molecule type" value="Genomic_DNA"/>
</dbReference>
<feature type="signal peptide" evidence="1">
    <location>
        <begin position="1"/>
        <end position="19"/>
    </location>
</feature>
<keyword evidence="1" id="KW-0732">Signal</keyword>
<organism evidence="2 3">
    <name type="scientific">Stomatobaculum longum</name>
    <dbReference type="NCBI Taxonomy" id="796942"/>
    <lineage>
        <taxon>Bacteria</taxon>
        <taxon>Bacillati</taxon>
        <taxon>Bacillota</taxon>
        <taxon>Clostridia</taxon>
        <taxon>Lachnospirales</taxon>
        <taxon>Lachnospiraceae</taxon>
        <taxon>Stomatobaculum</taxon>
    </lineage>
</organism>
<reference evidence="2 3" key="1">
    <citation type="submission" date="2011-10" db="EMBL/GenBank/DDBJ databases">
        <title>The Genome Sequence of Lachnospiraceae bacterium ACC2.</title>
        <authorList>
            <consortium name="The Broad Institute Genome Sequencing Platform"/>
            <person name="Earl A."/>
            <person name="Ward D."/>
            <person name="Feldgarden M."/>
            <person name="Gevers D."/>
            <person name="Sizova M."/>
            <person name="Hazen A."/>
            <person name="Epstein S."/>
            <person name="Young S.K."/>
            <person name="Zeng Q."/>
            <person name="Gargeya S."/>
            <person name="Fitzgerald M."/>
            <person name="Haas B."/>
            <person name="Abouelleil A."/>
            <person name="Alvarado L."/>
            <person name="Arachchi H.M."/>
            <person name="Berlin A."/>
            <person name="Brown A."/>
            <person name="Chapman S.B."/>
            <person name="Chen Z."/>
            <person name="Dunbar C."/>
            <person name="Freedman E."/>
            <person name="Gearin G."/>
            <person name="Goldberg J."/>
            <person name="Griggs A."/>
            <person name="Gujja S."/>
            <person name="Heiman D."/>
            <person name="Howarth C."/>
            <person name="Larson L."/>
            <person name="Lui A."/>
            <person name="MacDonald P.J.P."/>
            <person name="Montmayeur A."/>
            <person name="Murphy C."/>
            <person name="Neiman D."/>
            <person name="Pearson M."/>
            <person name="Priest M."/>
            <person name="Roberts A."/>
            <person name="Saif S."/>
            <person name="Shea T."/>
            <person name="Shenoy N."/>
            <person name="Sisk P."/>
            <person name="Stolte C."/>
            <person name="Sykes S."/>
            <person name="Wortman J."/>
            <person name="Nusbaum C."/>
            <person name="Birren B."/>
        </authorList>
    </citation>
    <scope>NUCLEOTIDE SEQUENCE [LARGE SCALE GENOMIC DNA]</scope>
    <source>
        <strain evidence="2 3">ACC2</strain>
    </source>
</reference>
<name>A0AA36Y3Q7_9FIRM</name>
<dbReference type="PROSITE" id="PS51257">
    <property type="entry name" value="PROKAR_LIPOPROTEIN"/>
    <property type="match status" value="1"/>
</dbReference>
<feature type="chain" id="PRO_5041466857" description="Lipoprotein" evidence="1">
    <location>
        <begin position="20"/>
        <end position="202"/>
    </location>
</feature>
<evidence type="ECO:0000313" key="2">
    <source>
        <dbReference type="EMBL" id="EHO15895.1"/>
    </source>
</evidence>
<proteinExistence type="predicted"/>
<evidence type="ECO:0000256" key="1">
    <source>
        <dbReference type="SAM" id="SignalP"/>
    </source>
</evidence>
<keyword evidence="3" id="KW-1185">Reference proteome</keyword>
<dbReference type="RefSeq" id="WP_009533624.1">
    <property type="nucleotide sequence ID" value="NZ_JH590864.1"/>
</dbReference>
<dbReference type="GeneID" id="86941837"/>
<dbReference type="Proteomes" id="UP000018466">
    <property type="component" value="Unassembled WGS sequence"/>
</dbReference>
<gene>
    <name evidence="2" type="ORF">HMPREF9623_01806</name>
</gene>
<evidence type="ECO:0000313" key="3">
    <source>
        <dbReference type="Proteomes" id="UP000018466"/>
    </source>
</evidence>
<evidence type="ECO:0008006" key="4">
    <source>
        <dbReference type="Google" id="ProtNLM"/>
    </source>
</evidence>
<sequence>MKKKYGVAVAIAALAAVLAAGCGAKKAESAASAAESTAAAMSSAGESAASDAASKGESAASEGEKKLADFKAEDFKAGDDITAQAEAAAQMLAEKHEKLTVADGTYQVNVTLSGGSGRAKIASPTELTVKDGRATAKIVWSSDKYDYMEVEGIRFTPEIQNGHSVFMVSVTELDKPLAMVGDTTAMSTPHAIDYQLTFELQK</sequence>
<protein>
    <recommendedName>
        <fullName evidence="4">Lipoprotein</fullName>
    </recommendedName>
</protein>
<accession>A0AA36Y3Q7</accession>
<dbReference type="AlphaFoldDB" id="A0AA36Y3Q7"/>